<dbReference type="Proteomes" id="UP000290900">
    <property type="component" value="Unassembled WGS sequence"/>
</dbReference>
<accession>A0A448YL08</accession>
<gene>
    <name evidence="4" type="ORF">BRENAR_LOCUS2299</name>
</gene>
<evidence type="ECO:0000256" key="1">
    <source>
        <dbReference type="ARBA" id="ARBA00007797"/>
    </source>
</evidence>
<dbReference type="AlphaFoldDB" id="A0A448YL08"/>
<dbReference type="PANTHER" id="PTHR12455:SF0">
    <property type="entry name" value="NUCLEOLAR COMPLEX PROTEIN 4 HOMOLOG"/>
    <property type="match status" value="1"/>
</dbReference>
<dbReference type="InParanoid" id="A0A448YL08"/>
<organism evidence="4 5">
    <name type="scientific">Brettanomyces naardenensis</name>
    <name type="common">Yeast</name>
    <dbReference type="NCBI Taxonomy" id="13370"/>
    <lineage>
        <taxon>Eukaryota</taxon>
        <taxon>Fungi</taxon>
        <taxon>Dikarya</taxon>
        <taxon>Ascomycota</taxon>
        <taxon>Saccharomycotina</taxon>
        <taxon>Pichiomycetes</taxon>
        <taxon>Pichiales</taxon>
        <taxon>Pichiaceae</taxon>
        <taxon>Brettanomyces</taxon>
    </lineage>
</organism>
<dbReference type="GO" id="GO:0032040">
    <property type="term" value="C:small-subunit processome"/>
    <property type="evidence" value="ECO:0007669"/>
    <property type="project" value="TreeGrafter"/>
</dbReference>
<dbReference type="STRING" id="13370.A0A448YL08"/>
<feature type="region of interest" description="Disordered" evidence="2">
    <location>
        <begin position="1"/>
        <end position="27"/>
    </location>
</feature>
<name>A0A448YL08_BRENA</name>
<dbReference type="Pfam" id="PF03914">
    <property type="entry name" value="CBF"/>
    <property type="match status" value="1"/>
</dbReference>
<reference evidence="4 5" key="1">
    <citation type="submission" date="2018-12" db="EMBL/GenBank/DDBJ databases">
        <authorList>
            <person name="Tiukova I."/>
            <person name="Dainat J."/>
        </authorList>
    </citation>
    <scope>NUCLEOTIDE SEQUENCE [LARGE SCALE GENOMIC DNA]</scope>
</reference>
<dbReference type="InterPro" id="IPR005612">
    <property type="entry name" value="CCAAT-binding_factor"/>
</dbReference>
<evidence type="ECO:0000313" key="4">
    <source>
        <dbReference type="EMBL" id="VEU21566.1"/>
    </source>
</evidence>
<dbReference type="GO" id="GO:0042254">
    <property type="term" value="P:ribosome biogenesis"/>
    <property type="evidence" value="ECO:0007669"/>
    <property type="project" value="InterPro"/>
</dbReference>
<evidence type="ECO:0000259" key="3">
    <source>
        <dbReference type="Pfam" id="PF03914"/>
    </source>
</evidence>
<protein>
    <submittedName>
        <fullName evidence="4">DEKNAAC102512</fullName>
    </submittedName>
</protein>
<dbReference type="OrthoDB" id="10263185at2759"/>
<keyword evidence="5" id="KW-1185">Reference proteome</keyword>
<comment type="similarity">
    <text evidence="1">Belongs to the CBF/MAK21 family.</text>
</comment>
<dbReference type="GO" id="GO:0030692">
    <property type="term" value="C:Noc4p-Nop14p complex"/>
    <property type="evidence" value="ECO:0007669"/>
    <property type="project" value="TreeGrafter"/>
</dbReference>
<evidence type="ECO:0000313" key="5">
    <source>
        <dbReference type="Proteomes" id="UP000290900"/>
    </source>
</evidence>
<dbReference type="InterPro" id="IPR027193">
    <property type="entry name" value="Noc4"/>
</dbReference>
<sequence>MVASKRKVASELSSQAKRKKGAKGPKSLSVEEIKALYTEIKQSPKYYNNIVKLQQEFDLQIESIDSKGNREEVIRALVLTLAKVFELLISTDELGISRRNTEKEITVAKWLRTKYRAYLQGIFNLWHVSVRGDSVVSLQIDGLNSVMNLLRVESDNMGPSKNEPYFAAVTFRSILGSLLTTGDVSEIQKQGSTIDNPLVLEFYEKYFSKQWDVKYVLFEELGLNFVDTVADSVESQKLLFSNLMTLVKFGPMYPTKEIEEYTAETLVSRLPSRISDLTKFRSKFEKAWAQIMGTIKLTPSQYKSILLILHKRIIPFSNNPTRLMDFLTDSYNLGFEEKDISISILALNGLWELMKSYNLEYPNFYSKLYAILTPQLLHLNYRSRFLRLLDLFMSSTHLSATIVASFIKKLSRLSLTAPAAGVISVIPFIYNLLKRHPTCMLLIHNVEDEESKAKEFHDPFNDKEIDPSKTNALESSLWELETMMNHYHPQVASLAKILSQPFGKNSYNIEDFLDWSYQMLLDSELKKKFKGELSVEFEKWDTLYGKDGYMEEYTL</sequence>
<feature type="domain" description="CCAAT-binding factor" evidence="3">
    <location>
        <begin position="343"/>
        <end position="495"/>
    </location>
</feature>
<dbReference type="EMBL" id="CAACVR010000012">
    <property type="protein sequence ID" value="VEU21566.1"/>
    <property type="molecule type" value="Genomic_DNA"/>
</dbReference>
<dbReference type="PANTHER" id="PTHR12455">
    <property type="entry name" value="NUCLEOLAR COMPLEX PROTEIN 4"/>
    <property type="match status" value="1"/>
</dbReference>
<evidence type="ECO:0000256" key="2">
    <source>
        <dbReference type="SAM" id="MobiDB-lite"/>
    </source>
</evidence>
<dbReference type="FunCoup" id="A0A448YL08">
    <property type="interactions" value="656"/>
</dbReference>
<proteinExistence type="inferred from homology"/>